<feature type="region of interest" description="Disordered" evidence="6">
    <location>
        <begin position="631"/>
        <end position="809"/>
    </location>
</feature>
<dbReference type="PROSITE" id="PS50016">
    <property type="entry name" value="ZF_PHD_2"/>
    <property type="match status" value="1"/>
</dbReference>
<evidence type="ECO:0000313" key="9">
    <source>
        <dbReference type="Proteomes" id="UP000515129"/>
    </source>
</evidence>
<evidence type="ECO:0000259" key="8">
    <source>
        <dbReference type="PROSITE" id="PS50280"/>
    </source>
</evidence>
<feature type="region of interest" description="Disordered" evidence="6">
    <location>
        <begin position="100"/>
        <end position="121"/>
    </location>
</feature>
<evidence type="ECO:0000313" key="10">
    <source>
        <dbReference type="RefSeq" id="XP_026065624.1"/>
    </source>
</evidence>
<feature type="compositionally biased region" description="Basic residues" evidence="6">
    <location>
        <begin position="767"/>
        <end position="777"/>
    </location>
</feature>
<dbReference type="OrthoDB" id="1928087at2759"/>
<feature type="compositionally biased region" description="Polar residues" evidence="6">
    <location>
        <begin position="946"/>
        <end position="962"/>
    </location>
</feature>
<dbReference type="PANTHER" id="PTHR46462">
    <property type="entry name" value="UPSET, ISOFORM A"/>
    <property type="match status" value="1"/>
</dbReference>
<feature type="compositionally biased region" description="Basic residues" evidence="6">
    <location>
        <begin position="683"/>
        <end position="708"/>
    </location>
</feature>
<feature type="region of interest" description="Disordered" evidence="6">
    <location>
        <begin position="187"/>
        <end position="206"/>
    </location>
</feature>
<feature type="compositionally biased region" description="Low complexity" evidence="6">
    <location>
        <begin position="965"/>
        <end position="976"/>
    </location>
</feature>
<dbReference type="KEGG" id="caua:113048205"/>
<evidence type="ECO:0000256" key="6">
    <source>
        <dbReference type="SAM" id="MobiDB-lite"/>
    </source>
</evidence>
<dbReference type="GO" id="GO:0006355">
    <property type="term" value="P:regulation of DNA-templated transcription"/>
    <property type="evidence" value="ECO:0007669"/>
    <property type="project" value="TreeGrafter"/>
</dbReference>
<feature type="compositionally biased region" description="Low complexity" evidence="6">
    <location>
        <begin position="1348"/>
        <end position="1360"/>
    </location>
</feature>
<dbReference type="Proteomes" id="UP000515129">
    <property type="component" value="Chromosome 29"/>
</dbReference>
<dbReference type="SUPFAM" id="SSF82199">
    <property type="entry name" value="SET domain"/>
    <property type="match status" value="1"/>
</dbReference>
<feature type="compositionally biased region" description="Pro residues" evidence="6">
    <location>
        <begin position="1563"/>
        <end position="1574"/>
    </location>
</feature>
<feature type="domain" description="PHD-type" evidence="7">
    <location>
        <begin position="127"/>
        <end position="175"/>
    </location>
</feature>
<dbReference type="InterPro" id="IPR001214">
    <property type="entry name" value="SET_dom"/>
</dbReference>
<feature type="compositionally biased region" description="Low complexity" evidence="6">
    <location>
        <begin position="1296"/>
        <end position="1306"/>
    </location>
</feature>
<dbReference type="InterPro" id="IPR044434">
    <property type="entry name" value="KMT2E_SET"/>
</dbReference>
<feature type="compositionally biased region" description="Basic and acidic residues" evidence="6">
    <location>
        <begin position="492"/>
        <end position="501"/>
    </location>
</feature>
<dbReference type="InterPro" id="IPR019787">
    <property type="entry name" value="Znf_PHD-finger"/>
</dbReference>
<evidence type="ECO:0000256" key="5">
    <source>
        <dbReference type="PROSITE-ProRule" id="PRU00146"/>
    </source>
</evidence>
<keyword evidence="2 5" id="KW-0863">Zinc-finger</keyword>
<evidence type="ECO:0000256" key="2">
    <source>
        <dbReference type="ARBA" id="ARBA00022771"/>
    </source>
</evidence>
<dbReference type="GO" id="GO:0008270">
    <property type="term" value="F:zinc ion binding"/>
    <property type="evidence" value="ECO:0007669"/>
    <property type="project" value="UniProtKB-KW"/>
</dbReference>
<dbReference type="RefSeq" id="XP_026065625.1">
    <property type="nucleotide sequence ID" value="XM_026209840.1"/>
</dbReference>
<proteinExistence type="predicted"/>
<feature type="compositionally biased region" description="Pro residues" evidence="6">
    <location>
        <begin position="1494"/>
        <end position="1510"/>
    </location>
</feature>
<evidence type="ECO:0000313" key="11">
    <source>
        <dbReference type="RefSeq" id="XP_026065625.1"/>
    </source>
</evidence>
<dbReference type="GO" id="GO:0070210">
    <property type="term" value="C:Rpd3L-Expanded complex"/>
    <property type="evidence" value="ECO:0007669"/>
    <property type="project" value="TreeGrafter"/>
</dbReference>
<dbReference type="InterPro" id="IPR046341">
    <property type="entry name" value="SET_dom_sf"/>
</dbReference>
<organism evidence="9 11">
    <name type="scientific">Carassius auratus</name>
    <name type="common">Goldfish</name>
    <dbReference type="NCBI Taxonomy" id="7957"/>
    <lineage>
        <taxon>Eukaryota</taxon>
        <taxon>Metazoa</taxon>
        <taxon>Chordata</taxon>
        <taxon>Craniata</taxon>
        <taxon>Vertebrata</taxon>
        <taxon>Euteleostomi</taxon>
        <taxon>Actinopterygii</taxon>
        <taxon>Neopterygii</taxon>
        <taxon>Teleostei</taxon>
        <taxon>Ostariophysi</taxon>
        <taxon>Cypriniformes</taxon>
        <taxon>Cyprinidae</taxon>
        <taxon>Cyprininae</taxon>
        <taxon>Carassius</taxon>
    </lineage>
</organism>
<keyword evidence="9" id="KW-1185">Reference proteome</keyword>
<feature type="region of interest" description="Disordered" evidence="6">
    <location>
        <begin position="223"/>
        <end position="281"/>
    </location>
</feature>
<feature type="compositionally biased region" description="Basic and acidic residues" evidence="6">
    <location>
        <begin position="1182"/>
        <end position="1191"/>
    </location>
</feature>
<feature type="compositionally biased region" description="Pro residues" evidence="6">
    <location>
        <begin position="1220"/>
        <end position="1232"/>
    </location>
</feature>
<feature type="compositionally biased region" description="Pro residues" evidence="6">
    <location>
        <begin position="1432"/>
        <end position="1445"/>
    </location>
</feature>
<gene>
    <name evidence="10 11" type="primary">LOC113048205</name>
</gene>
<feature type="compositionally biased region" description="Polar residues" evidence="6">
    <location>
        <begin position="1147"/>
        <end position="1161"/>
    </location>
</feature>
<feature type="compositionally biased region" description="Low complexity" evidence="6">
    <location>
        <begin position="1079"/>
        <end position="1094"/>
    </location>
</feature>
<feature type="compositionally biased region" description="Polar residues" evidence="6">
    <location>
        <begin position="1034"/>
        <end position="1050"/>
    </location>
</feature>
<dbReference type="PANTHER" id="PTHR46462:SF2">
    <property type="entry name" value="INACTIVE HISTONE-LYSINE N-METHYLTRANSFERASE 2E"/>
    <property type="match status" value="1"/>
</dbReference>
<dbReference type="InterPro" id="IPR013083">
    <property type="entry name" value="Znf_RING/FYVE/PHD"/>
</dbReference>
<dbReference type="FunFam" id="3.30.40.10:FF:000150">
    <property type="entry name" value="Inactive histone-lysine N-methyltransferase 2E"/>
    <property type="match status" value="1"/>
</dbReference>
<dbReference type="Gene3D" id="3.30.40.10">
    <property type="entry name" value="Zinc/RING finger domain, C3HC4 (zinc finger)"/>
    <property type="match status" value="1"/>
</dbReference>
<dbReference type="SMART" id="SM00317">
    <property type="entry name" value="SET"/>
    <property type="match status" value="1"/>
</dbReference>
<feature type="region of interest" description="Disordered" evidence="6">
    <location>
        <begin position="844"/>
        <end position="1663"/>
    </location>
</feature>
<evidence type="ECO:0000259" key="7">
    <source>
        <dbReference type="PROSITE" id="PS50016"/>
    </source>
</evidence>
<feature type="domain" description="SET" evidence="8">
    <location>
        <begin position="331"/>
        <end position="448"/>
    </location>
</feature>
<dbReference type="InterPro" id="IPR001965">
    <property type="entry name" value="Znf_PHD"/>
</dbReference>
<evidence type="ECO:0000256" key="4">
    <source>
        <dbReference type="ARBA" id="ARBA00022853"/>
    </source>
</evidence>
<dbReference type="InterPro" id="IPR011011">
    <property type="entry name" value="Znf_FYVE_PHD"/>
</dbReference>
<dbReference type="GO" id="GO:0034967">
    <property type="term" value="C:Set3 complex"/>
    <property type="evidence" value="ECO:0007669"/>
    <property type="project" value="TreeGrafter"/>
</dbReference>
<sequence>MSVVVPVGVDTANTSYLDMAAGSEPESVEASSVVVEKSSYPHQIYSSGSHHSHGYIGLPYADHNYGARPPPTPPASPPPSVLIRPGESLFVSGGRPGENLFVPGGQDEASRGTTLSTSEDSSYGADITRCICGFTHDDGYMICCDKCSVWQHIDCMGIDRQHIPETYLCERCQPRTLDREHAILLQTRKRENMSDGDTSATESGDEVPLDLYTAFQHTPTSITLTTARLGNKQADKKRKKSGEKEPSATTRAKKSFREGSRKSSRVKGSAPECEPTDPPSLWENKMKSWMERYEEASSNQYSEEVRILLRVKEARDGKTLAYNTHTAAFKPPVESYVQKNKRILKAVRDLAVDSLIIEYRGKVMLQQQFEANGYFFKRPYPFVLFYSKFDGLEMCVDARSFGNEARFIRRSCTPNAEVRHVIEDGMLHLYIYSLRSIPKGSEITIGFDYDYGSCKYKVDCACVKGNPECPVLKHNLEPTENLGSSTRRRGRKDKEPSRDESGQNQNLTMDCDGPKGKSLNDPKQRKLSPLRLSISNNQPGDDKGPLPLLQDPELIEDLEEKTSVSNEVEMESEEQSAERRRKMGGPAEESHRHDAGASCCRALRNKETREERKMEAILQAFARMEKREKRREQALERIGTKGEVGGRSEIKEEPPSTPEAESPAILQPMIEVVKEEPCLKPAKVSRNKQRKSFSRNRTHIGQQRRRARTVSTCSDLQPSSPGDALEPLTTETQDGETPSAPEADAPPSHDPDTSPPHSSSPAPPCRSGHKYPKTKKHLVSEWIVVDKQERVASRTPEPPPERPLRISSDPEVLATQLNSLPGMACSSHVYSTPKHYVRFSSPFLANRSPSTLGVPTGRRRSREMPETSPTTGSCKKRWLKQALEEEGSTSPGGGRPSLLMPSESPLSPSINGESYSPLPLNGSCSLPELPTPLKKRRLCSLDPCMSETSTPYGSPCATPTRTESTEAPGTPLLLATPPRPRPEEPSTEPSTPLQIPNHPLPQESESSMDSSPDGSRRPSAQDVERPPSLLASPSLKNAGSDTAPLESTKSMGPLSPQPSLAEPQDAAVDEGMEVDVGGSEAASAPETPASSYPPWMKSPDRGGLSFSTVNSNLRDLTPSHTLEMGAYRPDSSSAGPFSEAAPFYSCNEESSSVTLTRSLSGDGTGDGGAAKNSQKKKVSLLEYRKRQREAQRSGSKGECSSPVSTAPPVDVFSVAVEVAPEPPVPVATPTPRTPQHTEEPDTPPQGERDGEGQWTSSTSVEQARERSYHRALLLSDHRKDADSGESEGGESQVKECPSPKSCKSPSTHAVREPSLNPCSPAPQTVSRPSKEEDGEAQPRGPSQPQALSVQQSSNKTSSSKPAPLTPTKLHCGPSGASQSHYAGPSLMHSPKAQPQGSPYRGQRAFLTAQPQNQPQPQSTSGPATFPQYNPQNAPPPPPPPPPAPPTSASYFPAQPTPAAAPFPTFKPSVASPFPPGSQPLLQTHHALHYQSSAAPPPPPPPPPPPHPQPGPTLLHVSLQSPSMQQHQLLLSSAPPPPPPPPQGQSSQQPTPNSGTLLSIKQGPHPPIPPPPPAPSSTASHPFQNIGGFQTTLLHQSTPANPSVTPSTYQQTVLPPPPPPPPQQTPPTQTPPNPSVSQIAGGNRGPTPSSAPFHSTGYMGTGWH</sequence>
<dbReference type="CDD" id="cd19182">
    <property type="entry name" value="SET_KMT2E"/>
    <property type="match status" value="1"/>
</dbReference>
<protein>
    <submittedName>
        <fullName evidence="10 11">Inactive histone-lysine N-methyltransferase 2E-like isoform X1</fullName>
    </submittedName>
</protein>
<keyword evidence="1" id="KW-0479">Metal-binding</keyword>
<feature type="compositionally biased region" description="Low complexity" evidence="6">
    <location>
        <begin position="1003"/>
        <end position="1013"/>
    </location>
</feature>
<dbReference type="Gene3D" id="2.170.270.10">
    <property type="entry name" value="SET domain"/>
    <property type="match status" value="1"/>
</dbReference>
<dbReference type="SMART" id="SM00249">
    <property type="entry name" value="PHD"/>
    <property type="match status" value="1"/>
</dbReference>
<evidence type="ECO:0000256" key="3">
    <source>
        <dbReference type="ARBA" id="ARBA00022833"/>
    </source>
</evidence>
<dbReference type="GO" id="GO:0006325">
    <property type="term" value="P:chromatin organization"/>
    <property type="evidence" value="ECO:0007669"/>
    <property type="project" value="UniProtKB-KW"/>
</dbReference>
<feature type="compositionally biased region" description="Polar residues" evidence="6">
    <location>
        <begin position="111"/>
        <end position="121"/>
    </location>
</feature>
<name>A0A6P6K1A2_CARAU</name>
<dbReference type="CTD" id="55904"/>
<feature type="compositionally biased region" description="Pro residues" evidence="6">
    <location>
        <begin position="1533"/>
        <end position="1542"/>
    </location>
</feature>
<dbReference type="InterPro" id="IPR019786">
    <property type="entry name" value="Zinc_finger_PHD-type_CS"/>
</dbReference>
<feature type="compositionally biased region" description="Basic and acidic residues" evidence="6">
    <location>
        <begin position="631"/>
        <end position="654"/>
    </location>
</feature>
<dbReference type="PROSITE" id="PS01359">
    <property type="entry name" value="ZF_PHD_1"/>
    <property type="match status" value="1"/>
</dbReference>
<accession>A0A6P6K1A2</accession>
<dbReference type="SUPFAM" id="SSF57903">
    <property type="entry name" value="FYVE/PHD zinc finger"/>
    <property type="match status" value="1"/>
</dbReference>
<feature type="region of interest" description="Disordered" evidence="6">
    <location>
        <begin position="560"/>
        <end position="599"/>
    </location>
</feature>
<feature type="compositionally biased region" description="Low complexity" evidence="6">
    <location>
        <begin position="896"/>
        <end position="909"/>
    </location>
</feature>
<feature type="region of interest" description="Disordered" evidence="6">
    <location>
        <begin position="473"/>
        <end position="527"/>
    </location>
</feature>
<feature type="compositionally biased region" description="Polar residues" evidence="6">
    <location>
        <begin position="1634"/>
        <end position="1652"/>
    </location>
</feature>
<dbReference type="CDD" id="cd15550">
    <property type="entry name" value="PHD_MLL5"/>
    <property type="match status" value="1"/>
</dbReference>
<feature type="compositionally biased region" description="Polar residues" evidence="6">
    <location>
        <begin position="1105"/>
        <end position="1120"/>
    </location>
</feature>
<reference evidence="10 11" key="1">
    <citation type="submission" date="2025-04" db="UniProtKB">
        <authorList>
            <consortium name="RefSeq"/>
        </authorList>
    </citation>
    <scope>IDENTIFICATION</scope>
    <source>
        <strain evidence="10 11">Wakin</strain>
        <tissue evidence="10 11">Muscle</tissue>
    </source>
</reference>
<evidence type="ECO:0000256" key="1">
    <source>
        <dbReference type="ARBA" id="ARBA00022723"/>
    </source>
</evidence>
<feature type="compositionally biased region" description="Pro residues" evidence="6">
    <location>
        <begin position="1613"/>
        <end position="1633"/>
    </location>
</feature>
<dbReference type="Pfam" id="PF00856">
    <property type="entry name" value="SET"/>
    <property type="match status" value="1"/>
</dbReference>
<dbReference type="PROSITE" id="PS50280">
    <property type="entry name" value="SET"/>
    <property type="match status" value="1"/>
</dbReference>
<keyword evidence="3" id="KW-0862">Zinc</keyword>
<feature type="compositionally biased region" description="Basic and acidic residues" evidence="6">
    <location>
        <begin position="512"/>
        <end position="524"/>
    </location>
</feature>
<dbReference type="Pfam" id="PF20826">
    <property type="entry name" value="PHD_5"/>
    <property type="match status" value="1"/>
</dbReference>
<keyword evidence="4" id="KW-0156">Chromatin regulator</keyword>
<dbReference type="RefSeq" id="XP_026065624.1">
    <property type="nucleotide sequence ID" value="XM_026209839.1"/>
</dbReference>
<feature type="compositionally biased region" description="Polar residues" evidence="6">
    <location>
        <begin position="1586"/>
        <end position="1612"/>
    </location>
</feature>
<feature type="compositionally biased region" description="Polar residues" evidence="6">
    <location>
        <begin position="709"/>
        <end position="720"/>
    </location>
</feature>